<accession>A0A6M0SNW7</accession>
<keyword evidence="1" id="KW-0472">Membrane</keyword>
<comment type="caution">
    <text evidence="2">The sequence shown here is derived from an EMBL/GenBank/DDBJ whole genome shotgun (WGS) entry which is preliminary data.</text>
</comment>
<name>A0A6M0SNW7_CLOBO</name>
<protein>
    <recommendedName>
        <fullName evidence="4">Phage protein</fullName>
    </recommendedName>
</protein>
<dbReference type="Proteomes" id="UP000472355">
    <property type="component" value="Unassembled WGS sequence"/>
</dbReference>
<sequence>MKVGLRKPSIKKSIKARTTGKLKREIKRSINPLYGKKGMGYINDPKKAIYNKVYNKTTFGVKDIIDVSSVKKENIDNDNKGNTNIGVLGIVVELLNFIANLFKLAFYIGILVLIGYIILGIIF</sequence>
<evidence type="ECO:0000313" key="2">
    <source>
        <dbReference type="EMBL" id="NFA42981.1"/>
    </source>
</evidence>
<keyword evidence="1" id="KW-1133">Transmembrane helix</keyword>
<dbReference type="AlphaFoldDB" id="A0A6M0SNW7"/>
<feature type="transmembrane region" description="Helical" evidence="1">
    <location>
        <begin position="104"/>
        <end position="122"/>
    </location>
</feature>
<evidence type="ECO:0000313" key="3">
    <source>
        <dbReference type="Proteomes" id="UP000472355"/>
    </source>
</evidence>
<gene>
    <name evidence="2" type="ORF">EXM65_10430</name>
</gene>
<dbReference type="EMBL" id="SGKU01000027">
    <property type="protein sequence ID" value="NFA42981.1"/>
    <property type="molecule type" value="Genomic_DNA"/>
</dbReference>
<evidence type="ECO:0008006" key="4">
    <source>
        <dbReference type="Google" id="ProtNLM"/>
    </source>
</evidence>
<organism evidence="2 3">
    <name type="scientific">Clostridium botulinum</name>
    <dbReference type="NCBI Taxonomy" id="1491"/>
    <lineage>
        <taxon>Bacteria</taxon>
        <taxon>Bacillati</taxon>
        <taxon>Bacillota</taxon>
        <taxon>Clostridia</taxon>
        <taxon>Eubacteriales</taxon>
        <taxon>Clostridiaceae</taxon>
        <taxon>Clostridium</taxon>
    </lineage>
</organism>
<reference evidence="2 3" key="1">
    <citation type="submission" date="2019-02" db="EMBL/GenBank/DDBJ databases">
        <title>Genome sequencing of Clostridium botulinum clinical isolates.</title>
        <authorList>
            <person name="Brunt J."/>
            <person name="Van Vliet A.H.M."/>
            <person name="Stringer S.C."/>
            <person name="Grant K.A."/>
            <person name="Carter A.C."/>
            <person name="Peck M.W."/>
        </authorList>
    </citation>
    <scope>NUCLEOTIDE SEQUENCE [LARGE SCALE GENOMIC DNA]</scope>
    <source>
        <strain evidence="2 3">H113700579</strain>
    </source>
</reference>
<proteinExistence type="predicted"/>
<keyword evidence="1" id="KW-0812">Transmembrane</keyword>
<evidence type="ECO:0000256" key="1">
    <source>
        <dbReference type="SAM" id="Phobius"/>
    </source>
</evidence>